<comment type="caution">
    <text evidence="2">The sequence shown here is derived from an EMBL/GenBank/DDBJ whole genome shotgun (WGS) entry which is preliminary data.</text>
</comment>
<evidence type="ECO:0000313" key="2">
    <source>
        <dbReference type="EMBL" id="KUG24942.1"/>
    </source>
</evidence>
<feature type="transmembrane region" description="Helical" evidence="1">
    <location>
        <begin position="20"/>
        <end position="41"/>
    </location>
</feature>
<proteinExistence type="predicted"/>
<reference evidence="2" key="1">
    <citation type="journal article" date="2015" name="Proc. Natl. Acad. Sci. U.S.A.">
        <title>Networks of energetic and metabolic interactions define dynamics in microbial communities.</title>
        <authorList>
            <person name="Embree M."/>
            <person name="Liu J.K."/>
            <person name="Al-Bassam M.M."/>
            <person name="Zengler K."/>
        </authorList>
    </citation>
    <scope>NUCLEOTIDE SEQUENCE</scope>
</reference>
<keyword evidence="1" id="KW-0812">Transmembrane</keyword>
<sequence>MGLMLNPYEQQIGFGYGFPWYVYIVQIIPFIGIIFTVLLIWKMFIAVKILSKAKLGFSVSLIVLIASVGLIWFMHYWNLLGWRF</sequence>
<protein>
    <submittedName>
        <fullName evidence="2">Uncharacterized protein</fullName>
    </submittedName>
</protein>
<organism evidence="2">
    <name type="scientific">hydrocarbon metagenome</name>
    <dbReference type="NCBI Taxonomy" id="938273"/>
    <lineage>
        <taxon>unclassified sequences</taxon>
        <taxon>metagenomes</taxon>
        <taxon>ecological metagenomes</taxon>
    </lineage>
</organism>
<gene>
    <name evidence="2" type="ORF">ASZ90_005238</name>
</gene>
<dbReference type="AlphaFoldDB" id="A0A0W8FW48"/>
<accession>A0A0W8FW48</accession>
<dbReference type="EMBL" id="LNQE01000794">
    <property type="protein sequence ID" value="KUG24942.1"/>
    <property type="molecule type" value="Genomic_DNA"/>
</dbReference>
<name>A0A0W8FW48_9ZZZZ</name>
<keyword evidence="1" id="KW-0472">Membrane</keyword>
<evidence type="ECO:0000256" key="1">
    <source>
        <dbReference type="SAM" id="Phobius"/>
    </source>
</evidence>
<feature type="transmembrane region" description="Helical" evidence="1">
    <location>
        <begin position="53"/>
        <end position="74"/>
    </location>
</feature>
<keyword evidence="1" id="KW-1133">Transmembrane helix</keyword>